<dbReference type="KEGG" id="mno:Mnod_5287"/>
<gene>
    <name evidence="3" type="ordered locus">Mnod_5287</name>
</gene>
<dbReference type="RefSeq" id="WP_015931742.1">
    <property type="nucleotide sequence ID" value="NC_011894.1"/>
</dbReference>
<feature type="chain" id="PRO_5002874491" description="Transmembrane protein" evidence="2">
    <location>
        <begin position="23"/>
        <end position="255"/>
    </location>
</feature>
<name>B8ILD3_METNO</name>
<organism evidence="3 4">
    <name type="scientific">Methylobacterium nodulans (strain LMG 21967 / CNCM I-2342 / ORS 2060)</name>
    <dbReference type="NCBI Taxonomy" id="460265"/>
    <lineage>
        <taxon>Bacteria</taxon>
        <taxon>Pseudomonadati</taxon>
        <taxon>Pseudomonadota</taxon>
        <taxon>Alphaproteobacteria</taxon>
        <taxon>Hyphomicrobiales</taxon>
        <taxon>Methylobacteriaceae</taxon>
        <taxon>Methylobacterium</taxon>
    </lineage>
</organism>
<dbReference type="OrthoDB" id="9815212at2"/>
<keyword evidence="4" id="KW-1185">Reference proteome</keyword>
<accession>B8ILD3</accession>
<dbReference type="AlphaFoldDB" id="B8ILD3"/>
<evidence type="ECO:0008006" key="5">
    <source>
        <dbReference type="Google" id="ProtNLM"/>
    </source>
</evidence>
<keyword evidence="2" id="KW-0732">Signal</keyword>
<keyword evidence="1" id="KW-1133">Transmembrane helix</keyword>
<proteinExistence type="predicted"/>
<dbReference type="Pfam" id="PF09608">
    <property type="entry name" value="Alph_Pro_TM"/>
    <property type="match status" value="1"/>
</dbReference>
<evidence type="ECO:0000313" key="4">
    <source>
        <dbReference type="Proteomes" id="UP000008207"/>
    </source>
</evidence>
<sequence>MRARSLLLGCLTCGLTTGPAAAEALVVSLSFTRLAITSTYAGSSVAIFGAIERNDQVAARRGAYDVVVTIRGPRQSLTVREKQALGPLWVNRAQRKFATVPAFLVVLSSRPLAEVADEATRRRLRLGLRAIVESPDLTSAPPQDDPFRDALLRLRRSERLFVENEAGVRFLTPSVFRATVPLPASAPVGGYDVEVTLLAGTVPLAREIARFDLVKTGVEQGLASVARDWSLLYGVGTGVLALLSGWLASVIFRRD</sequence>
<evidence type="ECO:0000256" key="2">
    <source>
        <dbReference type="SAM" id="SignalP"/>
    </source>
</evidence>
<dbReference type="EMBL" id="CP001349">
    <property type="protein sequence ID" value="ACL60132.1"/>
    <property type="molecule type" value="Genomic_DNA"/>
</dbReference>
<keyword evidence="1" id="KW-0472">Membrane</keyword>
<dbReference type="STRING" id="460265.Mnod_5287"/>
<dbReference type="HOGENOM" id="CLU_068410_0_0_5"/>
<dbReference type="Proteomes" id="UP000008207">
    <property type="component" value="Chromosome"/>
</dbReference>
<feature type="transmembrane region" description="Helical" evidence="1">
    <location>
        <begin position="231"/>
        <end position="252"/>
    </location>
</feature>
<dbReference type="InterPro" id="IPR019088">
    <property type="entry name" value="CHP02186-rel_TM"/>
</dbReference>
<reference evidence="3 4" key="1">
    <citation type="submission" date="2009-01" db="EMBL/GenBank/DDBJ databases">
        <title>Complete sequence of chromosome of Methylobacterium nodulans ORS 2060.</title>
        <authorList>
            <consortium name="US DOE Joint Genome Institute"/>
            <person name="Lucas S."/>
            <person name="Copeland A."/>
            <person name="Lapidus A."/>
            <person name="Glavina del Rio T."/>
            <person name="Dalin E."/>
            <person name="Tice H."/>
            <person name="Bruce D."/>
            <person name="Goodwin L."/>
            <person name="Pitluck S."/>
            <person name="Sims D."/>
            <person name="Brettin T."/>
            <person name="Detter J.C."/>
            <person name="Han C."/>
            <person name="Larimer F."/>
            <person name="Land M."/>
            <person name="Hauser L."/>
            <person name="Kyrpides N."/>
            <person name="Ivanova N."/>
            <person name="Marx C.J."/>
            <person name="Richardson P."/>
        </authorList>
    </citation>
    <scope>NUCLEOTIDE SEQUENCE [LARGE SCALE GENOMIC DNA]</scope>
    <source>
        <strain evidence="4">LMG 21967 / CNCM I-2342 / ORS 2060</strain>
    </source>
</reference>
<dbReference type="eggNOG" id="ENOG50315WQ">
    <property type="taxonomic scope" value="Bacteria"/>
</dbReference>
<evidence type="ECO:0000313" key="3">
    <source>
        <dbReference type="EMBL" id="ACL60132.1"/>
    </source>
</evidence>
<protein>
    <recommendedName>
        <fullName evidence="5">Transmembrane protein</fullName>
    </recommendedName>
</protein>
<evidence type="ECO:0000256" key="1">
    <source>
        <dbReference type="SAM" id="Phobius"/>
    </source>
</evidence>
<feature type="signal peptide" evidence="2">
    <location>
        <begin position="1"/>
        <end position="22"/>
    </location>
</feature>
<keyword evidence="1" id="KW-0812">Transmembrane</keyword>